<accession>A3ZQ56</accession>
<protein>
    <submittedName>
        <fullName evidence="1">Uncharacterized protein</fullName>
    </submittedName>
</protein>
<dbReference type="EMBL" id="AANZ01000005">
    <property type="protein sequence ID" value="EAQ81329.1"/>
    <property type="molecule type" value="Genomic_DNA"/>
</dbReference>
<reference evidence="1 2" key="1">
    <citation type="submission" date="2006-02" db="EMBL/GenBank/DDBJ databases">
        <authorList>
            <person name="Amann R."/>
            <person name="Ferriera S."/>
            <person name="Johnson J."/>
            <person name="Kravitz S."/>
            <person name="Halpern A."/>
            <person name="Remington K."/>
            <person name="Beeson K."/>
            <person name="Tran B."/>
            <person name="Rogers Y.-H."/>
            <person name="Friedman R."/>
            <person name="Venter J.C."/>
        </authorList>
    </citation>
    <scope>NUCLEOTIDE SEQUENCE [LARGE SCALE GENOMIC DNA]</scope>
    <source>
        <strain evidence="1 2">DSM 3645</strain>
    </source>
</reference>
<name>A3ZQ56_9BACT</name>
<proteinExistence type="predicted"/>
<evidence type="ECO:0000313" key="1">
    <source>
        <dbReference type="EMBL" id="EAQ81329.1"/>
    </source>
</evidence>
<dbReference type="Proteomes" id="UP000004358">
    <property type="component" value="Unassembled WGS sequence"/>
</dbReference>
<comment type="caution">
    <text evidence="1">The sequence shown here is derived from an EMBL/GenBank/DDBJ whole genome shotgun (WGS) entry which is preliminary data.</text>
</comment>
<dbReference type="STRING" id="314230.DSM3645_23096"/>
<organism evidence="1 2">
    <name type="scientific">Blastopirellula marina DSM 3645</name>
    <dbReference type="NCBI Taxonomy" id="314230"/>
    <lineage>
        <taxon>Bacteria</taxon>
        <taxon>Pseudomonadati</taxon>
        <taxon>Planctomycetota</taxon>
        <taxon>Planctomycetia</taxon>
        <taxon>Pirellulales</taxon>
        <taxon>Pirellulaceae</taxon>
        <taxon>Blastopirellula</taxon>
    </lineage>
</organism>
<evidence type="ECO:0000313" key="2">
    <source>
        <dbReference type="Proteomes" id="UP000004358"/>
    </source>
</evidence>
<dbReference type="HOGENOM" id="CLU_2231328_0_0_0"/>
<sequence length="105" mass="11153">MLQAGVEAWGQIPSACTSSYDEMKLNRCRMCHHKTGAAGSCPSGDQGPLLARPATQKADSAKKQARLLGTVAPMNGIIARITVSTGGASWWVLEVEAANDRVELR</sequence>
<dbReference type="AlphaFoldDB" id="A3ZQ56"/>
<gene>
    <name evidence="1" type="ORF">DSM3645_23096</name>
</gene>